<proteinExistence type="predicted"/>
<evidence type="ECO:0000313" key="2">
    <source>
        <dbReference type="EMBL" id="KAG6484583.1"/>
    </source>
</evidence>
<keyword evidence="3" id="KW-1185">Reference proteome</keyword>
<dbReference type="Proteomes" id="UP000734854">
    <property type="component" value="Unassembled WGS sequence"/>
</dbReference>
<dbReference type="EMBL" id="JACMSC010000015">
    <property type="protein sequence ID" value="KAG6484583.1"/>
    <property type="molecule type" value="Genomic_DNA"/>
</dbReference>
<reference evidence="2 3" key="1">
    <citation type="submission" date="2020-08" db="EMBL/GenBank/DDBJ databases">
        <title>Plant Genome Project.</title>
        <authorList>
            <person name="Zhang R.-G."/>
        </authorList>
    </citation>
    <scope>NUCLEOTIDE SEQUENCE [LARGE SCALE GENOMIC DNA]</scope>
    <source>
        <tissue evidence="2">Rhizome</tissue>
    </source>
</reference>
<name>A0A8J5FFP3_ZINOF</name>
<organism evidence="2 3">
    <name type="scientific">Zingiber officinale</name>
    <name type="common">Ginger</name>
    <name type="synonym">Amomum zingiber</name>
    <dbReference type="NCBI Taxonomy" id="94328"/>
    <lineage>
        <taxon>Eukaryota</taxon>
        <taxon>Viridiplantae</taxon>
        <taxon>Streptophyta</taxon>
        <taxon>Embryophyta</taxon>
        <taxon>Tracheophyta</taxon>
        <taxon>Spermatophyta</taxon>
        <taxon>Magnoliopsida</taxon>
        <taxon>Liliopsida</taxon>
        <taxon>Zingiberales</taxon>
        <taxon>Zingiberaceae</taxon>
        <taxon>Zingiber</taxon>
    </lineage>
</organism>
<sequence>MEKSVSKSSSSKLKQRFARMLLASSCSTAANVAAATKPPATRLPETVNHGWNDRCKLDQHYWSFPADIRQRRCVAPVVHVSINCRNRRSVETSEPLLPSIGKEDRKWKPGPGGKLKERGARYLLVRERASPTLLPRTH</sequence>
<dbReference type="AlphaFoldDB" id="A0A8J5FFP3"/>
<comment type="caution">
    <text evidence="2">The sequence shown here is derived from an EMBL/GenBank/DDBJ whole genome shotgun (WGS) entry which is preliminary data.</text>
</comment>
<evidence type="ECO:0000313" key="3">
    <source>
        <dbReference type="Proteomes" id="UP000734854"/>
    </source>
</evidence>
<accession>A0A8J5FFP3</accession>
<feature type="region of interest" description="Disordered" evidence="1">
    <location>
        <begin position="93"/>
        <end position="115"/>
    </location>
</feature>
<protein>
    <submittedName>
        <fullName evidence="2">Uncharacterized protein</fullName>
    </submittedName>
</protein>
<gene>
    <name evidence="2" type="ORF">ZIOFF_053103</name>
</gene>
<evidence type="ECO:0000256" key="1">
    <source>
        <dbReference type="SAM" id="MobiDB-lite"/>
    </source>
</evidence>